<reference evidence="5 6" key="1">
    <citation type="submission" date="2024-06" db="EMBL/GenBank/DDBJ databases">
        <title>Sorghum-associated microbial communities from plants grown in Nebraska, USA.</title>
        <authorList>
            <person name="Schachtman D."/>
        </authorList>
    </citation>
    <scope>NUCLEOTIDE SEQUENCE [LARGE SCALE GENOMIC DNA]</scope>
    <source>
        <strain evidence="5 6">736</strain>
    </source>
</reference>
<evidence type="ECO:0000256" key="1">
    <source>
        <dbReference type="ARBA" id="ARBA00023224"/>
    </source>
</evidence>
<dbReference type="Gene3D" id="1.10.287.950">
    <property type="entry name" value="Methyl-accepting chemotaxis protein"/>
    <property type="match status" value="1"/>
</dbReference>
<dbReference type="PANTHER" id="PTHR32089">
    <property type="entry name" value="METHYL-ACCEPTING CHEMOTAXIS PROTEIN MCPB"/>
    <property type="match status" value="1"/>
</dbReference>
<keyword evidence="1 2" id="KW-0807">Transducer</keyword>
<keyword evidence="3" id="KW-1133">Transmembrane helix</keyword>
<keyword evidence="3" id="KW-0812">Transmembrane</keyword>
<keyword evidence="3" id="KW-0472">Membrane</keyword>
<dbReference type="InterPro" id="IPR004089">
    <property type="entry name" value="MCPsignal_dom"/>
</dbReference>
<dbReference type="Proteomes" id="UP001549363">
    <property type="component" value="Unassembled WGS sequence"/>
</dbReference>
<dbReference type="EMBL" id="JBEPSB010000002">
    <property type="protein sequence ID" value="MET4559676.1"/>
    <property type="molecule type" value="Genomic_DNA"/>
</dbReference>
<feature type="transmembrane region" description="Helical" evidence="3">
    <location>
        <begin position="137"/>
        <end position="158"/>
    </location>
</feature>
<proteinExistence type="predicted"/>
<feature type="transmembrane region" description="Helical" evidence="3">
    <location>
        <begin position="39"/>
        <end position="58"/>
    </location>
</feature>
<keyword evidence="6" id="KW-1185">Reference proteome</keyword>
<evidence type="ECO:0000313" key="6">
    <source>
        <dbReference type="Proteomes" id="UP001549363"/>
    </source>
</evidence>
<accession>A0ABV2PFF5</accession>
<dbReference type="RefSeq" id="WP_354470996.1">
    <property type="nucleotide sequence ID" value="NZ_JBEPSB010000002.1"/>
</dbReference>
<evidence type="ECO:0000256" key="2">
    <source>
        <dbReference type="PROSITE-ProRule" id="PRU00284"/>
    </source>
</evidence>
<sequence>MENKIRYDTRKVHRVNLAIISILAILICGPMILSKGITYLFIGLMVIALAVCNCYLPIKTYVKGFIFGMIPSSVVFTLFLLDSFSLNKHYILLCTIAIIALYFKKELIVFFGVLTNFSFVILYILNSASLLGPFDDIIVFITLLAIMNGVIIAFYLIAKWGNELIEHAAVQQNEVRSSLNQLQTTFNEIEKSSHTLDEHVTQFQHTMHRISGSSKEILLATEDISASIQQEASSLQMIHGTMKESVHFVNETFSISKETVSKSSDLQQEVVEGWEKMQQAMGQISVMSQAMNSTAETVNELQSSLQTVDTLLKGIQHIAEQTNLLALNAAIEAARAGEHGKGFAIVADEVRKLAEESATITVNITHVTRTLFEKSTEAHQRSEDGERALQQGETLLQDISSFFTTLKNSFTLTNMDLTRGMNELSSAIKQFEHIEEQIEKLNQITEQNASSTGAILHSVEDENKMLERMTTTTDHIQELSVILKSLVTNNTLNASK</sequence>
<feature type="transmembrane region" description="Helical" evidence="3">
    <location>
        <begin position="12"/>
        <end position="33"/>
    </location>
</feature>
<feature type="transmembrane region" description="Helical" evidence="3">
    <location>
        <begin position="65"/>
        <end position="81"/>
    </location>
</feature>
<dbReference type="PANTHER" id="PTHR32089:SF112">
    <property type="entry name" value="LYSOZYME-LIKE PROTEIN-RELATED"/>
    <property type="match status" value="1"/>
</dbReference>
<dbReference type="SMART" id="SM00283">
    <property type="entry name" value="MA"/>
    <property type="match status" value="1"/>
</dbReference>
<name>A0ABV2PFF5_9BACI</name>
<evidence type="ECO:0000313" key="5">
    <source>
        <dbReference type="EMBL" id="MET4559676.1"/>
    </source>
</evidence>
<feature type="domain" description="Methyl-accepting transducer" evidence="4">
    <location>
        <begin position="206"/>
        <end position="463"/>
    </location>
</feature>
<dbReference type="SUPFAM" id="SSF58104">
    <property type="entry name" value="Methyl-accepting chemotaxis protein (MCP) signaling domain"/>
    <property type="match status" value="1"/>
</dbReference>
<evidence type="ECO:0000256" key="3">
    <source>
        <dbReference type="SAM" id="Phobius"/>
    </source>
</evidence>
<protein>
    <submittedName>
        <fullName evidence="5">Methyl-accepting chemotaxis protein</fullName>
    </submittedName>
</protein>
<evidence type="ECO:0000259" key="4">
    <source>
        <dbReference type="PROSITE" id="PS50111"/>
    </source>
</evidence>
<gene>
    <name evidence="5" type="ORF">ABIA69_000819</name>
</gene>
<organism evidence="5 6">
    <name type="scientific">Lysinibacillus parviboronicapiens</name>
    <dbReference type="NCBI Taxonomy" id="436516"/>
    <lineage>
        <taxon>Bacteria</taxon>
        <taxon>Bacillati</taxon>
        <taxon>Bacillota</taxon>
        <taxon>Bacilli</taxon>
        <taxon>Bacillales</taxon>
        <taxon>Bacillaceae</taxon>
        <taxon>Lysinibacillus</taxon>
    </lineage>
</organism>
<comment type="caution">
    <text evidence="5">The sequence shown here is derived from an EMBL/GenBank/DDBJ whole genome shotgun (WGS) entry which is preliminary data.</text>
</comment>
<dbReference type="PROSITE" id="PS50111">
    <property type="entry name" value="CHEMOTAXIS_TRANSDUC_2"/>
    <property type="match status" value="1"/>
</dbReference>
<feature type="transmembrane region" description="Helical" evidence="3">
    <location>
        <begin position="108"/>
        <end position="125"/>
    </location>
</feature>
<dbReference type="Pfam" id="PF00015">
    <property type="entry name" value="MCPsignal"/>
    <property type="match status" value="1"/>
</dbReference>